<dbReference type="EMBL" id="QPKV01000006">
    <property type="protein sequence ID" value="RDC55619.1"/>
    <property type="molecule type" value="Genomic_DNA"/>
</dbReference>
<dbReference type="Proteomes" id="UP000253961">
    <property type="component" value="Unassembled WGS sequence"/>
</dbReference>
<organism evidence="2 3">
    <name type="scientific">Pedobacter chinensis</name>
    <dbReference type="NCBI Taxonomy" id="2282421"/>
    <lineage>
        <taxon>Bacteria</taxon>
        <taxon>Pseudomonadati</taxon>
        <taxon>Bacteroidota</taxon>
        <taxon>Sphingobacteriia</taxon>
        <taxon>Sphingobacteriales</taxon>
        <taxon>Sphingobacteriaceae</taxon>
        <taxon>Pedobacter</taxon>
    </lineage>
</organism>
<sequence length="345" mass="38543">MLKPFSYYEYFVDLRKLNRILLKPNIMKLILTTCLAMGITLSLKAQSPDKALARVRYTFTHIQDTTQKDKPHTENMLLVTGKNASVYTSYDKINEALNAQKQIEEQIKNQTGNSNVKIELKRQTKGSVTQADYFFFANERKLITKEKLFNNYLVEEAAPKIDWKILKDTMSFSGIPCQKATANFKGRNWIAWFATELPFQSGPWKLNGLPGLIVEAYDEKKEVKFEFAGLENVTASDEKNTSADEPKVTMANGAVAGIKIVGMDVGTSYLGSEIKLPADAIKTTRKELDKLKEARDKDPQGFMQAQMAASGMQGSFKMNAAPRPAGSTAAVKSEINNPLEISSQK</sequence>
<gene>
    <name evidence="2" type="ORF">DU508_15180</name>
</gene>
<dbReference type="NCBIfam" id="TIGR01200">
    <property type="entry name" value="GLPGLI"/>
    <property type="match status" value="1"/>
</dbReference>
<proteinExistence type="predicted"/>
<evidence type="ECO:0000313" key="3">
    <source>
        <dbReference type="Proteomes" id="UP000253961"/>
    </source>
</evidence>
<feature type="compositionally biased region" description="Polar residues" evidence="1">
    <location>
        <begin position="334"/>
        <end position="345"/>
    </location>
</feature>
<evidence type="ECO:0000313" key="2">
    <source>
        <dbReference type="EMBL" id="RDC55619.1"/>
    </source>
</evidence>
<evidence type="ECO:0000256" key="1">
    <source>
        <dbReference type="SAM" id="MobiDB-lite"/>
    </source>
</evidence>
<feature type="region of interest" description="Disordered" evidence="1">
    <location>
        <begin position="316"/>
        <end position="345"/>
    </location>
</feature>
<protein>
    <submittedName>
        <fullName evidence="2">GLPGLI family protein</fullName>
    </submittedName>
</protein>
<keyword evidence="3" id="KW-1185">Reference proteome</keyword>
<reference evidence="2 3" key="1">
    <citation type="submission" date="2018-07" db="EMBL/GenBank/DDBJ databases">
        <title>Pedobacter sp. nov., isolated from soil.</title>
        <authorList>
            <person name="Zhou L.Y."/>
            <person name="Du Z.J."/>
        </authorList>
    </citation>
    <scope>NUCLEOTIDE SEQUENCE [LARGE SCALE GENOMIC DNA]</scope>
    <source>
        <strain evidence="2 3">JDX94</strain>
    </source>
</reference>
<name>A0A369PY68_9SPHI</name>
<accession>A0A369PY68</accession>
<comment type="caution">
    <text evidence="2">The sequence shown here is derived from an EMBL/GenBank/DDBJ whole genome shotgun (WGS) entry which is preliminary data.</text>
</comment>
<dbReference type="AlphaFoldDB" id="A0A369PY68"/>
<dbReference type="InterPro" id="IPR005901">
    <property type="entry name" value="GLPGLI"/>
</dbReference>